<protein>
    <submittedName>
        <fullName evidence="1">Uncharacterized protein</fullName>
    </submittedName>
</protein>
<accession>A0A1A9UGL7</accession>
<dbReference type="EnsemblMetazoa" id="GAUT004172-RA">
    <property type="protein sequence ID" value="GAUT004172-PA"/>
    <property type="gene ID" value="GAUT004172"/>
</dbReference>
<name>A0A1A9UGL7_GLOAU</name>
<reference evidence="1" key="1">
    <citation type="submission" date="2020-05" db="UniProtKB">
        <authorList>
            <consortium name="EnsemblMetazoa"/>
        </authorList>
    </citation>
    <scope>IDENTIFICATION</scope>
    <source>
        <strain evidence="1">TTRI</strain>
    </source>
</reference>
<keyword evidence="2" id="KW-1185">Reference proteome</keyword>
<proteinExistence type="predicted"/>
<evidence type="ECO:0000313" key="1">
    <source>
        <dbReference type="EnsemblMetazoa" id="GAUT004172-PA"/>
    </source>
</evidence>
<evidence type="ECO:0000313" key="2">
    <source>
        <dbReference type="Proteomes" id="UP000078200"/>
    </source>
</evidence>
<sequence>MQHQHTYCELLNTAGDAGDCDCDCDGDDDDDDHDDDDNNDDIADDDSDDHMLEYFIIQAIYLNPPYLCRYKHVYAQCGGVINFNIGFIVCYVKLMMNHVLPVMAVYIKRIYVCTMKLVDD</sequence>
<dbReference type="AlphaFoldDB" id="A0A1A9UGL7"/>
<dbReference type="VEuPathDB" id="VectorBase:GAUT004172"/>
<dbReference type="Proteomes" id="UP000078200">
    <property type="component" value="Unassembled WGS sequence"/>
</dbReference>
<organism evidence="1 2">
    <name type="scientific">Glossina austeni</name>
    <name type="common">Savannah tsetse fly</name>
    <dbReference type="NCBI Taxonomy" id="7395"/>
    <lineage>
        <taxon>Eukaryota</taxon>
        <taxon>Metazoa</taxon>
        <taxon>Ecdysozoa</taxon>
        <taxon>Arthropoda</taxon>
        <taxon>Hexapoda</taxon>
        <taxon>Insecta</taxon>
        <taxon>Pterygota</taxon>
        <taxon>Neoptera</taxon>
        <taxon>Endopterygota</taxon>
        <taxon>Diptera</taxon>
        <taxon>Brachycera</taxon>
        <taxon>Muscomorpha</taxon>
        <taxon>Hippoboscoidea</taxon>
        <taxon>Glossinidae</taxon>
        <taxon>Glossina</taxon>
    </lineage>
</organism>